<evidence type="ECO:0000313" key="1">
    <source>
        <dbReference type="EMBL" id="JAD29150.1"/>
    </source>
</evidence>
<sequence length="33" mass="3868">MDKALPSLMETKRGWSFSYCVWSFRLACTEIPL</sequence>
<organism evidence="1">
    <name type="scientific">Arundo donax</name>
    <name type="common">Giant reed</name>
    <name type="synonym">Donax arundinaceus</name>
    <dbReference type="NCBI Taxonomy" id="35708"/>
    <lineage>
        <taxon>Eukaryota</taxon>
        <taxon>Viridiplantae</taxon>
        <taxon>Streptophyta</taxon>
        <taxon>Embryophyta</taxon>
        <taxon>Tracheophyta</taxon>
        <taxon>Spermatophyta</taxon>
        <taxon>Magnoliopsida</taxon>
        <taxon>Liliopsida</taxon>
        <taxon>Poales</taxon>
        <taxon>Poaceae</taxon>
        <taxon>PACMAD clade</taxon>
        <taxon>Arundinoideae</taxon>
        <taxon>Arundineae</taxon>
        <taxon>Arundo</taxon>
    </lineage>
</organism>
<accession>A0A0A8YXG0</accession>
<dbReference type="AlphaFoldDB" id="A0A0A8YXG0"/>
<reference evidence="1" key="2">
    <citation type="journal article" date="2015" name="Data Brief">
        <title>Shoot transcriptome of the giant reed, Arundo donax.</title>
        <authorList>
            <person name="Barrero R.A."/>
            <person name="Guerrero F.D."/>
            <person name="Moolhuijzen P."/>
            <person name="Goolsby J.A."/>
            <person name="Tidwell J."/>
            <person name="Bellgard S.E."/>
            <person name="Bellgard M.I."/>
        </authorList>
    </citation>
    <scope>NUCLEOTIDE SEQUENCE</scope>
    <source>
        <tissue evidence="1">Shoot tissue taken approximately 20 cm above the soil surface</tissue>
    </source>
</reference>
<name>A0A0A8YXG0_ARUDO</name>
<proteinExistence type="predicted"/>
<protein>
    <submittedName>
        <fullName evidence="1">Uncharacterized protein</fullName>
    </submittedName>
</protein>
<reference evidence="1" key="1">
    <citation type="submission" date="2014-09" db="EMBL/GenBank/DDBJ databases">
        <authorList>
            <person name="Magalhaes I.L.F."/>
            <person name="Oliveira U."/>
            <person name="Santos F.R."/>
            <person name="Vidigal T.H.D.A."/>
            <person name="Brescovit A.D."/>
            <person name="Santos A.J."/>
        </authorList>
    </citation>
    <scope>NUCLEOTIDE SEQUENCE</scope>
    <source>
        <tissue evidence="1">Shoot tissue taken approximately 20 cm above the soil surface</tissue>
    </source>
</reference>
<dbReference type="EMBL" id="GBRH01268745">
    <property type="protein sequence ID" value="JAD29150.1"/>
    <property type="molecule type" value="Transcribed_RNA"/>
</dbReference>